<dbReference type="AlphaFoldDB" id="F8LA25"/>
<gene>
    <name evidence="2" type="ORF">WCH_DF20030</name>
</gene>
<accession>F8LA25</accession>
<evidence type="ECO:0000313" key="2">
    <source>
        <dbReference type="EMBL" id="CCB90332.1"/>
    </source>
</evidence>
<feature type="region of interest" description="Disordered" evidence="1">
    <location>
        <begin position="1"/>
        <end position="28"/>
    </location>
</feature>
<name>F8LA25_9BACT</name>
<reference evidence="2" key="1">
    <citation type="submission" date="2011-05" db="EMBL/GenBank/DDBJ databases">
        <title>Unity in variety -- the pan-genome of the Chlamydiae.</title>
        <authorList>
            <person name="Collingro A."/>
            <person name="Tischler P."/>
            <person name="Weinmaier T."/>
            <person name="Penz T."/>
            <person name="Heinz E."/>
            <person name="Brunham R.C."/>
            <person name="Read T.D."/>
            <person name="Bavoil P.M."/>
            <person name="Sachse K."/>
            <person name="Kahane S."/>
            <person name="Friedman M.G."/>
            <person name="Rattei T."/>
            <person name="Myers G.S.A."/>
            <person name="Horn M."/>
        </authorList>
    </citation>
    <scope>NUCLEOTIDE SEQUENCE</scope>
    <source>
        <strain evidence="2">2032/99</strain>
    </source>
</reference>
<proteinExistence type="predicted"/>
<sequence length="28" mass="3164">MLKRQQAIEPMIGRMKSDGKLNGNYLNG</sequence>
<organism evidence="2">
    <name type="scientific">Waddlia chondrophila 2032/99</name>
    <dbReference type="NCBI Taxonomy" id="765953"/>
    <lineage>
        <taxon>Bacteria</taxon>
        <taxon>Pseudomonadati</taxon>
        <taxon>Chlamydiota</taxon>
        <taxon>Chlamydiia</taxon>
        <taxon>Parachlamydiales</taxon>
        <taxon>Waddliaceae</taxon>
        <taxon>Waddlia</taxon>
    </lineage>
</organism>
<protein>
    <submittedName>
        <fullName evidence="2">Uncharacterized protein</fullName>
    </submittedName>
</protein>
<dbReference type="EMBL" id="FR872598">
    <property type="protein sequence ID" value="CCB90332.1"/>
    <property type="molecule type" value="Genomic_DNA"/>
</dbReference>
<evidence type="ECO:0000256" key="1">
    <source>
        <dbReference type="SAM" id="MobiDB-lite"/>
    </source>
</evidence>